<comment type="function">
    <text evidence="1">After binding acetylcholine, the AChR responds by an extensive change in conformation that affects all subunits and leads to opening of an ion-conducting channel across the plasma membrane.</text>
</comment>
<evidence type="ECO:0000313" key="20">
    <source>
        <dbReference type="EMBL" id="OXA61391.1"/>
    </source>
</evidence>
<evidence type="ECO:0000256" key="7">
    <source>
        <dbReference type="ARBA" id="ARBA00023018"/>
    </source>
</evidence>
<dbReference type="InterPro" id="IPR036719">
    <property type="entry name" value="Neuro-gated_channel_TM_sf"/>
</dbReference>
<dbReference type="GO" id="GO:0004888">
    <property type="term" value="F:transmembrane signaling receptor activity"/>
    <property type="evidence" value="ECO:0007669"/>
    <property type="project" value="InterPro"/>
</dbReference>
<feature type="domain" description="Neurotransmitter-gated ion-channel transmembrane" evidence="19">
    <location>
        <begin position="223"/>
        <end position="341"/>
    </location>
</feature>
<dbReference type="InterPro" id="IPR036734">
    <property type="entry name" value="Neur_chan_lig-bd_sf"/>
</dbReference>
<comment type="similarity">
    <text evidence="2">Belongs to the ligand-gated ion channel (TC 1.A.9) family. Acetylcholine receptor (TC 1.A.9.1) subfamily.</text>
</comment>
<accession>A0A226EX27</accession>
<dbReference type="OMA" id="ESHQSAN"/>
<dbReference type="Pfam" id="PF02931">
    <property type="entry name" value="Neur_chan_LBD"/>
    <property type="match status" value="1"/>
</dbReference>
<evidence type="ECO:0000256" key="8">
    <source>
        <dbReference type="ARBA" id="ARBA00023065"/>
    </source>
</evidence>
<evidence type="ECO:0000256" key="14">
    <source>
        <dbReference type="ARBA" id="ARBA00023286"/>
    </source>
</evidence>
<evidence type="ECO:0000256" key="10">
    <source>
        <dbReference type="ARBA" id="ARBA00023157"/>
    </source>
</evidence>
<dbReference type="GO" id="GO:0022848">
    <property type="term" value="F:acetylcholine-gated monoatomic cation-selective channel activity"/>
    <property type="evidence" value="ECO:0007669"/>
    <property type="project" value="InterPro"/>
</dbReference>
<keyword evidence="15 17" id="KW-0407">Ion channel</keyword>
<dbReference type="InterPro" id="IPR006201">
    <property type="entry name" value="Neur_channel"/>
</dbReference>
<dbReference type="InterPro" id="IPR038050">
    <property type="entry name" value="Neuro_actylchol_rec"/>
</dbReference>
<evidence type="ECO:0000259" key="19">
    <source>
        <dbReference type="Pfam" id="PF02932"/>
    </source>
</evidence>
<evidence type="ECO:0000256" key="9">
    <source>
        <dbReference type="ARBA" id="ARBA00023136"/>
    </source>
</evidence>
<dbReference type="Pfam" id="PF02932">
    <property type="entry name" value="Neur_chan_memb"/>
    <property type="match status" value="1"/>
</dbReference>
<keyword evidence="6 17" id="KW-1133">Transmembrane helix</keyword>
<evidence type="ECO:0000256" key="5">
    <source>
        <dbReference type="ARBA" id="ARBA00022692"/>
    </source>
</evidence>
<dbReference type="EMBL" id="LNIX01000001">
    <property type="protein sequence ID" value="OXA61391.1"/>
    <property type="molecule type" value="Genomic_DNA"/>
</dbReference>
<reference evidence="20 21" key="1">
    <citation type="submission" date="2015-12" db="EMBL/GenBank/DDBJ databases">
        <title>The genome of Folsomia candida.</title>
        <authorList>
            <person name="Faddeeva A."/>
            <person name="Derks M.F."/>
            <person name="Anvar Y."/>
            <person name="Smit S."/>
            <person name="Van Straalen N."/>
            <person name="Roelofs D."/>
        </authorList>
    </citation>
    <scope>NUCLEOTIDE SEQUENCE [LARGE SCALE GENOMIC DNA]</scope>
    <source>
        <strain evidence="20 21">VU population</strain>
        <tissue evidence="20">Whole body</tissue>
    </source>
</reference>
<comment type="caution">
    <text evidence="20">The sequence shown here is derived from an EMBL/GenBank/DDBJ whole genome shotgun (WGS) entry which is preliminary data.</text>
</comment>
<protein>
    <submittedName>
        <fullName evidence="20">Acetylcholine receptor subunit alpha-type acr-16</fullName>
    </submittedName>
</protein>
<comment type="caution">
    <text evidence="17">Lacks conserved residue(s) required for the propagation of feature annotation.</text>
</comment>
<evidence type="ECO:0000256" key="17">
    <source>
        <dbReference type="RuleBase" id="RU000687"/>
    </source>
</evidence>
<dbReference type="PRINTS" id="PR00254">
    <property type="entry name" value="NICOTINICR"/>
</dbReference>
<dbReference type="GO" id="GO:0045211">
    <property type="term" value="C:postsynaptic membrane"/>
    <property type="evidence" value="ECO:0007669"/>
    <property type="project" value="UniProtKB-SubCell"/>
</dbReference>
<dbReference type="CDD" id="cd18997">
    <property type="entry name" value="LGIC_ECD_nAChR"/>
    <property type="match status" value="1"/>
</dbReference>
<evidence type="ECO:0000256" key="12">
    <source>
        <dbReference type="ARBA" id="ARBA00023180"/>
    </source>
</evidence>
<dbReference type="InterPro" id="IPR018000">
    <property type="entry name" value="Neurotransmitter_ion_chnl_CS"/>
</dbReference>
<dbReference type="PROSITE" id="PS00236">
    <property type="entry name" value="NEUROTR_ION_CHANNEL"/>
    <property type="match status" value="1"/>
</dbReference>
<feature type="transmembrane region" description="Helical" evidence="17">
    <location>
        <begin position="237"/>
        <end position="258"/>
    </location>
</feature>
<gene>
    <name evidence="20" type="ORF">Fcan01_00169</name>
</gene>
<evidence type="ECO:0000256" key="2">
    <source>
        <dbReference type="ARBA" id="ARBA00009237"/>
    </source>
</evidence>
<dbReference type="FunFam" id="2.70.170.10:FF:000016">
    <property type="entry name" value="Nicotinic acetylcholine receptor subunit"/>
    <property type="match status" value="1"/>
</dbReference>
<evidence type="ECO:0000256" key="3">
    <source>
        <dbReference type="ARBA" id="ARBA00022448"/>
    </source>
</evidence>
<evidence type="ECO:0000256" key="13">
    <source>
        <dbReference type="ARBA" id="ARBA00023257"/>
    </source>
</evidence>
<keyword evidence="5 17" id="KW-0812">Transmembrane</keyword>
<evidence type="ECO:0000256" key="16">
    <source>
        <dbReference type="ARBA" id="ARBA00034104"/>
    </source>
</evidence>
<keyword evidence="8 17" id="KW-0406">Ion transport</keyword>
<dbReference type="SUPFAM" id="SSF63712">
    <property type="entry name" value="Nicotinic receptor ligand binding domain-like"/>
    <property type="match status" value="1"/>
</dbReference>
<comment type="subcellular location">
    <subcellularLocation>
        <location evidence="16">Postsynaptic cell membrane</location>
        <topology evidence="16">Multi-pass membrane protein</topology>
    </subcellularLocation>
</comment>
<evidence type="ECO:0000256" key="1">
    <source>
        <dbReference type="ARBA" id="ARBA00003328"/>
    </source>
</evidence>
<keyword evidence="11 20" id="KW-0675">Receptor</keyword>
<evidence type="ECO:0000256" key="11">
    <source>
        <dbReference type="ARBA" id="ARBA00023170"/>
    </source>
</evidence>
<dbReference type="CDD" id="cd19051">
    <property type="entry name" value="LGIC_TM_cation"/>
    <property type="match status" value="1"/>
</dbReference>
<keyword evidence="14" id="KW-1071">Ligand-gated ion channel</keyword>
<feature type="signal peptide" evidence="17">
    <location>
        <begin position="1"/>
        <end position="22"/>
    </location>
</feature>
<keyword evidence="10" id="KW-1015">Disulfide bond</keyword>
<dbReference type="PRINTS" id="PR00252">
    <property type="entry name" value="NRIONCHANNEL"/>
</dbReference>
<dbReference type="InterPro" id="IPR006029">
    <property type="entry name" value="Neurotrans-gated_channel_TM"/>
</dbReference>
<keyword evidence="12" id="KW-0325">Glycoprotein</keyword>
<keyword evidence="21" id="KW-1185">Reference proteome</keyword>
<organism evidence="20 21">
    <name type="scientific">Folsomia candida</name>
    <name type="common">Springtail</name>
    <dbReference type="NCBI Taxonomy" id="158441"/>
    <lineage>
        <taxon>Eukaryota</taxon>
        <taxon>Metazoa</taxon>
        <taxon>Ecdysozoa</taxon>
        <taxon>Arthropoda</taxon>
        <taxon>Hexapoda</taxon>
        <taxon>Collembola</taxon>
        <taxon>Entomobryomorpha</taxon>
        <taxon>Isotomoidea</taxon>
        <taxon>Isotomidae</taxon>
        <taxon>Proisotominae</taxon>
        <taxon>Folsomia</taxon>
    </lineage>
</organism>
<evidence type="ECO:0000256" key="6">
    <source>
        <dbReference type="ARBA" id="ARBA00022989"/>
    </source>
</evidence>
<dbReference type="Gene3D" id="1.20.58.390">
    <property type="entry name" value="Neurotransmitter-gated ion-channel transmembrane domain"/>
    <property type="match status" value="1"/>
</dbReference>
<feature type="transmembrane region" description="Helical" evidence="17">
    <location>
        <begin position="383"/>
        <end position="405"/>
    </location>
</feature>
<keyword evidence="7" id="KW-0770">Synapse</keyword>
<sequence length="406" mass="45884">MNNLQFLVVTFFFILKLSPTSASPDESRIIKSILSPSYDKLTRPVATHATPLHVEIGLALLQILEVDEKQQILTTNVWFRTFWTDSGLVWNVSEYGNITGIRIPLTKIWSPDIFLYNTADEEIFQSIHRRKQLNALVSHDGRVIFVPPMIIKSTCKMDVTWFPFDSQSCNIQFGSWSYSGQEIDFNLVNVTGLAFDLSEYVTNGEWKLVEFTGRRMEKFYGCSILGFTLPPDSGEKLSLGVTVLFSLIVFINVIAGTMPANSDGVPLLGTYFNCVMFAIASSVVSTIVVNLKLKCHPGLVKRMGKRGRKVLLKWLPFLLGMEQPGLNMKEEIKRTIEEEKQLEITNGIEECVNCRHFKREFKGCEITRSEKEWMFAAVVVEKVCLTGSICFAIISTVVLLVSAIYE</sequence>
<feature type="domain" description="Neurotransmitter-gated ion-channel ligand-binding" evidence="18">
    <location>
        <begin position="26"/>
        <end position="222"/>
    </location>
</feature>
<dbReference type="InterPro" id="IPR006202">
    <property type="entry name" value="Neur_chan_lig-bd"/>
</dbReference>
<dbReference type="InterPro" id="IPR002394">
    <property type="entry name" value="Nicotinic_acetylcholine_rcpt"/>
</dbReference>
<dbReference type="AlphaFoldDB" id="A0A226EX27"/>
<keyword evidence="9 17" id="KW-0472">Membrane</keyword>
<dbReference type="Gene3D" id="2.70.170.10">
    <property type="entry name" value="Neurotransmitter-gated ion-channel ligand-binding domain"/>
    <property type="match status" value="1"/>
</dbReference>
<proteinExistence type="inferred from homology"/>
<feature type="chain" id="PRO_5022262237" evidence="17">
    <location>
        <begin position="23"/>
        <end position="406"/>
    </location>
</feature>
<evidence type="ECO:0000256" key="4">
    <source>
        <dbReference type="ARBA" id="ARBA00022475"/>
    </source>
</evidence>
<keyword evidence="17" id="KW-0732">Signal</keyword>
<dbReference type="STRING" id="158441.A0A226EX27"/>
<keyword evidence="3 17" id="KW-0813">Transport</keyword>
<keyword evidence="13" id="KW-0628">Postsynaptic cell membrane</keyword>
<name>A0A226EX27_FOLCA</name>
<keyword evidence="4" id="KW-1003">Cell membrane</keyword>
<dbReference type="SUPFAM" id="SSF90112">
    <property type="entry name" value="Neurotransmitter-gated ion-channel transmembrane pore"/>
    <property type="match status" value="1"/>
</dbReference>
<dbReference type="PANTHER" id="PTHR18945">
    <property type="entry name" value="NEUROTRANSMITTER GATED ION CHANNEL"/>
    <property type="match status" value="1"/>
</dbReference>
<dbReference type="Proteomes" id="UP000198287">
    <property type="component" value="Unassembled WGS sequence"/>
</dbReference>
<evidence type="ECO:0000256" key="15">
    <source>
        <dbReference type="ARBA" id="ARBA00023303"/>
    </source>
</evidence>
<evidence type="ECO:0000259" key="18">
    <source>
        <dbReference type="Pfam" id="PF02931"/>
    </source>
</evidence>
<evidence type="ECO:0000313" key="21">
    <source>
        <dbReference type="Proteomes" id="UP000198287"/>
    </source>
</evidence>
<dbReference type="OrthoDB" id="5975154at2759"/>
<feature type="transmembrane region" description="Helical" evidence="17">
    <location>
        <begin position="270"/>
        <end position="293"/>
    </location>
</feature>